<reference evidence="1" key="1">
    <citation type="journal article" date="2023" name="IMA Fungus">
        <title>Comparative genomic study of the Penicillium genus elucidates a diverse pangenome and 15 lateral gene transfer events.</title>
        <authorList>
            <person name="Petersen C."/>
            <person name="Sorensen T."/>
            <person name="Nielsen M.R."/>
            <person name="Sondergaard T.E."/>
            <person name="Sorensen J.L."/>
            <person name="Fitzpatrick D.A."/>
            <person name="Frisvad J.C."/>
            <person name="Nielsen K.L."/>
        </authorList>
    </citation>
    <scope>NUCLEOTIDE SEQUENCE</scope>
    <source>
        <strain evidence="1">IBT 17514</strain>
    </source>
</reference>
<reference evidence="1" key="2">
    <citation type="submission" date="2023-01" db="EMBL/GenBank/DDBJ databases">
        <authorList>
            <person name="Petersen C."/>
        </authorList>
    </citation>
    <scope>NUCLEOTIDE SEQUENCE</scope>
    <source>
        <strain evidence="1">IBT 17514</strain>
    </source>
</reference>
<evidence type="ECO:0000313" key="1">
    <source>
        <dbReference type="EMBL" id="KAJ5727371.1"/>
    </source>
</evidence>
<evidence type="ECO:0000313" key="2">
    <source>
        <dbReference type="Proteomes" id="UP001215712"/>
    </source>
</evidence>
<organism evidence="1 2">
    <name type="scientific">Penicillium malachiteum</name>
    <dbReference type="NCBI Taxonomy" id="1324776"/>
    <lineage>
        <taxon>Eukaryota</taxon>
        <taxon>Fungi</taxon>
        <taxon>Dikarya</taxon>
        <taxon>Ascomycota</taxon>
        <taxon>Pezizomycotina</taxon>
        <taxon>Eurotiomycetes</taxon>
        <taxon>Eurotiomycetidae</taxon>
        <taxon>Eurotiales</taxon>
        <taxon>Aspergillaceae</taxon>
        <taxon>Penicillium</taxon>
    </lineage>
</organism>
<dbReference type="EMBL" id="JAQJAN010000006">
    <property type="protein sequence ID" value="KAJ5727371.1"/>
    <property type="molecule type" value="Genomic_DNA"/>
</dbReference>
<name>A0AAD6HM78_9EURO</name>
<gene>
    <name evidence="1" type="ORF">N7493_005191</name>
</gene>
<keyword evidence="2" id="KW-1185">Reference proteome</keyword>
<proteinExistence type="predicted"/>
<dbReference type="AlphaFoldDB" id="A0AAD6HM78"/>
<dbReference type="Proteomes" id="UP001215712">
    <property type="component" value="Unassembled WGS sequence"/>
</dbReference>
<protein>
    <submittedName>
        <fullName evidence="1">Uncharacterized protein</fullName>
    </submittedName>
</protein>
<comment type="caution">
    <text evidence="1">The sequence shown here is derived from an EMBL/GenBank/DDBJ whole genome shotgun (WGS) entry which is preliminary data.</text>
</comment>
<sequence>MLSKVSSQASGITELSIPNEWKTLLRGLLDKGVRVTVQDVQRVWQLALGRVNQIDGLASQTFQKFAQYEPRQLVELAEASTSVGLHVGTQGRRGRTRPIFGLFFYGEPVAVAVQVGSNGFIVSMNPSNLEKVVKSNPRHRSINELIAILRASHSWPI</sequence>
<accession>A0AAD6HM78</accession>